<keyword evidence="2" id="KW-1185">Reference proteome</keyword>
<dbReference type="KEGG" id="mmyr:MXMO3_00867"/>
<evidence type="ECO:0000313" key="1">
    <source>
        <dbReference type="EMBL" id="AVX03399.1"/>
    </source>
</evidence>
<proteinExistence type="predicted"/>
<organism evidence="1 2">
    <name type="scientific">Maritalea myrionectae</name>
    <dbReference type="NCBI Taxonomy" id="454601"/>
    <lineage>
        <taxon>Bacteria</taxon>
        <taxon>Pseudomonadati</taxon>
        <taxon>Pseudomonadota</taxon>
        <taxon>Alphaproteobacteria</taxon>
        <taxon>Hyphomicrobiales</taxon>
        <taxon>Devosiaceae</taxon>
        <taxon>Maritalea</taxon>
    </lineage>
</organism>
<name>A0A2R4MC03_9HYPH</name>
<evidence type="ECO:0000313" key="2">
    <source>
        <dbReference type="Proteomes" id="UP000258927"/>
    </source>
</evidence>
<dbReference type="AlphaFoldDB" id="A0A2R4MC03"/>
<gene>
    <name evidence="1" type="ORF">MXMO3_00867</name>
</gene>
<reference evidence="1 2" key="1">
    <citation type="submission" date="2017-05" db="EMBL/GenBank/DDBJ databases">
        <title>Genome Analysis of Maritalea myrionectae HL2708#5.</title>
        <authorList>
            <consortium name="Cotde Inc.-PKNU"/>
            <person name="Jang D."/>
            <person name="Oh H.-M."/>
        </authorList>
    </citation>
    <scope>NUCLEOTIDE SEQUENCE [LARGE SCALE GENOMIC DNA]</scope>
    <source>
        <strain evidence="1 2">HL2708#5</strain>
    </source>
</reference>
<protein>
    <recommendedName>
        <fullName evidence="3">DUF4365 domain-containing protein</fullName>
    </recommendedName>
</protein>
<sequence length="525" mass="59865">MNNSRQQGTHGESLFSALCTAPNSKHNATLNPSTNDQHGWDFFVEIEPSVGSDLPADLQEPNIQCLAQIKTTRANVPKIKLRLSNAIKAIQSSFPTFVFLFQFSNHSDQPRLYGRHIWKTEIEKWLKRARELERIEKLPHQVEATLTFADNDLVDENPADWIMSRVKEVGEDYPAQKKDVASRIGYDSFTKQGTIEIGPLETFDAIADHELGLRDSLPIQSGNLYDVRFGIRSRKPIREWGPGKIRISFDGKPVKLRFYTASQQHVELDALCWHQRSIDLDDPNFRMRIKTAHFDFLVKPNGESQNFDLSFNLDSIGTVFEHHQHLTLVNALPHGETDFEIAIETGVLLKGRFRFDAQPNASLIDFESAVNWLCNILTEAVSRKLEVSADELVSICGQANFTRQILSGKNIKISNKFKNETGIFHKIAGYTYFPAGIFYIGLVFEIELFKSEVVDGETNFYLNNPKIIRKSAFKEDKHQCKSRTHAYFQDHLANIDYAVGIFQQGDIIELQKAIMKDGLLKFEIK</sequence>
<dbReference type="RefSeq" id="WP_117395052.1">
    <property type="nucleotide sequence ID" value="NZ_CP021330.1"/>
</dbReference>
<dbReference type="EMBL" id="CP021330">
    <property type="protein sequence ID" value="AVX03399.1"/>
    <property type="molecule type" value="Genomic_DNA"/>
</dbReference>
<evidence type="ECO:0008006" key="3">
    <source>
        <dbReference type="Google" id="ProtNLM"/>
    </source>
</evidence>
<accession>A0A2R4MC03</accession>
<dbReference type="Proteomes" id="UP000258927">
    <property type="component" value="Chromosome"/>
</dbReference>